<dbReference type="PIRSF" id="PIRSF029681">
    <property type="entry name" value="PagL"/>
    <property type="match status" value="1"/>
</dbReference>
<dbReference type="OrthoDB" id="5297282at2"/>
<gene>
    <name evidence="4" type="ORF">FOZ74_07515</name>
</gene>
<evidence type="ECO:0000256" key="1">
    <source>
        <dbReference type="PIRNR" id="PIRNR029681"/>
    </source>
</evidence>
<dbReference type="Proteomes" id="UP000321199">
    <property type="component" value="Chromosome"/>
</dbReference>
<feature type="chain" id="PRO_5023075742" description="Lipid A deacylase" evidence="3">
    <location>
        <begin position="22"/>
        <end position="181"/>
    </location>
</feature>
<dbReference type="InterPro" id="IPR018550">
    <property type="entry name" value="Lipid-A_deacylase-rel"/>
</dbReference>
<dbReference type="Pfam" id="PF09411">
    <property type="entry name" value="PagL"/>
    <property type="match status" value="1"/>
</dbReference>
<dbReference type="AlphaFoldDB" id="A0A5B8RTL2"/>
<comment type="similarity">
    <text evidence="1">Belongs to the PagL family.</text>
</comment>
<dbReference type="GO" id="GO:0050528">
    <property type="term" value="F:acyloxyacyl hydrolase activity"/>
    <property type="evidence" value="ECO:0007669"/>
    <property type="project" value="UniProtKB-EC"/>
</dbReference>
<name>A0A5B8RTL2_9BURK</name>
<evidence type="ECO:0000256" key="3">
    <source>
        <dbReference type="SAM" id="SignalP"/>
    </source>
</evidence>
<keyword evidence="1 4" id="KW-0378">Hydrolase</keyword>
<dbReference type="EMBL" id="CP042344">
    <property type="protein sequence ID" value="QEA12886.1"/>
    <property type="molecule type" value="Genomic_DNA"/>
</dbReference>
<sequence>MPLFRFLPAALLGLLATGAMAQPAAARNMLYLQGSASAGGTHILTLGTTLPWHTSGWQLGSGALSGHWDAYASYWNYRGVQRSGLWLLGLTPVLRWTPDGGRSAWFVQAGIGVTLMDHLYEKPGKSFSTAFNFASHLGVGLRLGEHRQQELMLSVQHISNARIKRPNPGINLVQLRYAVHW</sequence>
<dbReference type="EC" id="3.1.1.77" evidence="1"/>
<evidence type="ECO:0000256" key="2">
    <source>
        <dbReference type="PIRSR" id="PIRSR029681-2"/>
    </source>
</evidence>
<keyword evidence="5" id="KW-1185">Reference proteome</keyword>
<dbReference type="GO" id="GO:0009279">
    <property type="term" value="C:cell outer membrane"/>
    <property type="evidence" value="ECO:0007669"/>
    <property type="project" value="UniProtKB-SubCell"/>
</dbReference>
<accession>A0A5B8RTL2</accession>
<evidence type="ECO:0000313" key="5">
    <source>
        <dbReference type="Proteomes" id="UP000321199"/>
    </source>
</evidence>
<protein>
    <recommendedName>
        <fullName evidence="1">Lipid A deacylase</fullName>
        <ecNumber evidence="1">3.1.1.77</ecNumber>
    </recommendedName>
    <alternativeName>
        <fullName evidence="1">LPS 3-O-deacylase</fullName>
    </alternativeName>
    <alternativeName>
        <fullName evidence="1">Outer membrane enzyme</fullName>
    </alternativeName>
</protein>
<comment type="function">
    <text evidence="1">Has lipid A 3-O-deacylase activity. Hydrolyzes the ester bond at the 3 position of lipid A, a bioactive component of lipopolysaccharide (LPS), thereby releasing the primary fatty acyl moiety.</text>
</comment>
<evidence type="ECO:0000313" key="4">
    <source>
        <dbReference type="EMBL" id="QEA12886.1"/>
    </source>
</evidence>
<comment type="subunit">
    <text evidence="1">Homodimer.</text>
</comment>
<organism evidence="4 5">
    <name type="scientific">Comamonas flocculans</name>
    <dbReference type="NCBI Taxonomy" id="2597701"/>
    <lineage>
        <taxon>Bacteria</taxon>
        <taxon>Pseudomonadati</taxon>
        <taxon>Pseudomonadota</taxon>
        <taxon>Betaproteobacteria</taxon>
        <taxon>Burkholderiales</taxon>
        <taxon>Comamonadaceae</taxon>
        <taxon>Comamonas</taxon>
    </lineage>
</organism>
<keyword evidence="1" id="KW-0472">Membrane</keyword>
<keyword evidence="1" id="KW-0998">Cell outer membrane</keyword>
<proteinExistence type="inferred from homology"/>
<dbReference type="Gene3D" id="2.40.160.20">
    <property type="match status" value="1"/>
</dbReference>
<dbReference type="RefSeq" id="WP_146912479.1">
    <property type="nucleotide sequence ID" value="NZ_CP042344.1"/>
</dbReference>
<comment type="subcellular location">
    <subcellularLocation>
        <location evidence="1">Cell outer membrane</location>
        <topology evidence="1">Multi-pass membrane protein</topology>
    </subcellularLocation>
</comment>
<feature type="site" description="Critical for activity" evidence="2">
    <location>
        <position position="160"/>
    </location>
</feature>
<reference evidence="4 5" key="1">
    <citation type="submission" date="2019-07" db="EMBL/GenBank/DDBJ databases">
        <title>Complete genome sequence of Comamonas sp. NLF 7-7 isolated from livestock.</title>
        <authorList>
            <person name="Kim D.H."/>
            <person name="Kim J.G."/>
        </authorList>
    </citation>
    <scope>NUCLEOTIDE SEQUENCE [LARGE SCALE GENOMIC DNA]</scope>
    <source>
        <strain evidence="4 5">NLF 7-7</strain>
    </source>
</reference>
<feature type="signal peptide" evidence="3">
    <location>
        <begin position="1"/>
        <end position="21"/>
    </location>
</feature>
<comment type="catalytic activity">
    <reaction evidence="1">
        <text>a 3-(acyloxy)acyl derivative of bacterial toxin + H2O = a 3-hydroxyacyl derivative of bacterial toxin + a fatty acid + H(+)</text>
        <dbReference type="Rhea" id="RHEA:12032"/>
        <dbReference type="ChEBI" id="CHEBI:15377"/>
        <dbReference type="ChEBI" id="CHEBI:15378"/>
        <dbReference type="ChEBI" id="CHEBI:28868"/>
        <dbReference type="ChEBI" id="CHEBI:136853"/>
        <dbReference type="ChEBI" id="CHEBI:140675"/>
        <dbReference type="EC" id="3.1.1.77"/>
    </reaction>
</comment>
<keyword evidence="3" id="KW-0732">Signal</keyword>
<dbReference type="KEGG" id="cof:FOZ74_07515"/>